<gene>
    <name evidence="1" type="ORF">F8M41_021356</name>
</gene>
<accession>A0A8H4AGZ0</accession>
<evidence type="ECO:0000313" key="2">
    <source>
        <dbReference type="Proteomes" id="UP000439903"/>
    </source>
</evidence>
<proteinExistence type="predicted"/>
<name>A0A8H4AGZ0_GIGMA</name>
<protein>
    <submittedName>
        <fullName evidence="1">Kelch-like protein 17</fullName>
    </submittedName>
</protein>
<dbReference type="EMBL" id="WTPW01000621">
    <property type="protein sequence ID" value="KAF0493790.1"/>
    <property type="molecule type" value="Genomic_DNA"/>
</dbReference>
<reference evidence="1 2" key="1">
    <citation type="journal article" date="2019" name="Environ. Microbiol.">
        <title>At the nexus of three kingdoms: the genome of the mycorrhizal fungus Gigaspora margarita provides insights into plant, endobacterial and fungal interactions.</title>
        <authorList>
            <person name="Venice F."/>
            <person name="Ghignone S."/>
            <person name="Salvioli di Fossalunga A."/>
            <person name="Amselem J."/>
            <person name="Novero M."/>
            <person name="Xianan X."/>
            <person name="Sedzielewska Toro K."/>
            <person name="Morin E."/>
            <person name="Lipzen A."/>
            <person name="Grigoriev I.V."/>
            <person name="Henrissat B."/>
            <person name="Martin F.M."/>
            <person name="Bonfante P."/>
        </authorList>
    </citation>
    <scope>NUCLEOTIDE SEQUENCE [LARGE SCALE GENOMIC DNA]</scope>
    <source>
        <strain evidence="1 2">BEG34</strain>
    </source>
</reference>
<sequence>MFKLLFRETRDGFTKIHFETHLVVTKVKDTDETLGGYNPIIWDKLAEDLRPKMGEASESSLLKSLATSLFESIEGWPGLLKPSLVVLRLEDLGPKMVEASESSLLKSSAASLFESIEGWSFR</sequence>
<dbReference type="AlphaFoldDB" id="A0A8H4AGZ0"/>
<comment type="caution">
    <text evidence="1">The sequence shown here is derived from an EMBL/GenBank/DDBJ whole genome shotgun (WGS) entry which is preliminary data.</text>
</comment>
<organism evidence="1 2">
    <name type="scientific">Gigaspora margarita</name>
    <dbReference type="NCBI Taxonomy" id="4874"/>
    <lineage>
        <taxon>Eukaryota</taxon>
        <taxon>Fungi</taxon>
        <taxon>Fungi incertae sedis</taxon>
        <taxon>Mucoromycota</taxon>
        <taxon>Glomeromycotina</taxon>
        <taxon>Glomeromycetes</taxon>
        <taxon>Diversisporales</taxon>
        <taxon>Gigasporaceae</taxon>
        <taxon>Gigaspora</taxon>
    </lineage>
</organism>
<dbReference type="Proteomes" id="UP000439903">
    <property type="component" value="Unassembled WGS sequence"/>
</dbReference>
<keyword evidence="2" id="KW-1185">Reference proteome</keyword>
<dbReference type="OrthoDB" id="10532228at2759"/>
<evidence type="ECO:0000313" key="1">
    <source>
        <dbReference type="EMBL" id="KAF0493790.1"/>
    </source>
</evidence>